<proteinExistence type="predicted"/>
<feature type="chain" id="PRO_5047479248" description="Secreted protein" evidence="1">
    <location>
        <begin position="30"/>
        <end position="129"/>
    </location>
</feature>
<protein>
    <recommendedName>
        <fullName evidence="4">Secreted protein</fullName>
    </recommendedName>
</protein>
<name>A0ABQ4D1L3_9ACTN</name>
<keyword evidence="1" id="KW-0732">Signal</keyword>
<evidence type="ECO:0000313" key="2">
    <source>
        <dbReference type="EMBL" id="GIF77430.1"/>
    </source>
</evidence>
<sequence>MRLTTLASTALALATTALLVTAPVQPAQAASCTLRVGNVGYSAGAFFAAARLEGGCTGQVMVDLQLATSMSGPFETVETVATNPSSPDAPGGTAWFTDAYNAYGCVFFYRAVGTYAGLSDVSDVPRQPC</sequence>
<organism evidence="2 3">
    <name type="scientific">Asanoa siamensis</name>
    <dbReference type="NCBI Taxonomy" id="926357"/>
    <lineage>
        <taxon>Bacteria</taxon>
        <taxon>Bacillati</taxon>
        <taxon>Actinomycetota</taxon>
        <taxon>Actinomycetes</taxon>
        <taxon>Micromonosporales</taxon>
        <taxon>Micromonosporaceae</taxon>
        <taxon>Asanoa</taxon>
    </lineage>
</organism>
<evidence type="ECO:0000313" key="3">
    <source>
        <dbReference type="Proteomes" id="UP000604117"/>
    </source>
</evidence>
<gene>
    <name evidence="2" type="ORF">Asi02nite_69480</name>
</gene>
<keyword evidence="3" id="KW-1185">Reference proteome</keyword>
<dbReference type="Proteomes" id="UP000604117">
    <property type="component" value="Unassembled WGS sequence"/>
</dbReference>
<dbReference type="EMBL" id="BONE01000090">
    <property type="protein sequence ID" value="GIF77430.1"/>
    <property type="molecule type" value="Genomic_DNA"/>
</dbReference>
<evidence type="ECO:0008006" key="4">
    <source>
        <dbReference type="Google" id="ProtNLM"/>
    </source>
</evidence>
<reference evidence="2 3" key="1">
    <citation type="submission" date="2021-01" db="EMBL/GenBank/DDBJ databases">
        <title>Whole genome shotgun sequence of Asanoa siamensis NBRC 107932.</title>
        <authorList>
            <person name="Komaki H."/>
            <person name="Tamura T."/>
        </authorList>
    </citation>
    <scope>NUCLEOTIDE SEQUENCE [LARGE SCALE GENOMIC DNA]</scope>
    <source>
        <strain evidence="2 3">NBRC 107932</strain>
    </source>
</reference>
<accession>A0ABQ4D1L3</accession>
<feature type="signal peptide" evidence="1">
    <location>
        <begin position="1"/>
        <end position="29"/>
    </location>
</feature>
<comment type="caution">
    <text evidence="2">The sequence shown here is derived from an EMBL/GenBank/DDBJ whole genome shotgun (WGS) entry which is preliminary data.</text>
</comment>
<evidence type="ECO:0000256" key="1">
    <source>
        <dbReference type="SAM" id="SignalP"/>
    </source>
</evidence>
<dbReference type="RefSeq" id="WP_203718287.1">
    <property type="nucleotide sequence ID" value="NZ_BONE01000090.1"/>
</dbReference>